<protein>
    <submittedName>
        <fullName evidence="2">Uncharacterized protein</fullName>
    </submittedName>
</protein>
<feature type="region of interest" description="Disordered" evidence="1">
    <location>
        <begin position="64"/>
        <end position="95"/>
    </location>
</feature>
<organism evidence="2 3">
    <name type="scientific">Leptospirillum ferrodiazotrophum</name>
    <dbReference type="NCBI Taxonomy" id="412449"/>
    <lineage>
        <taxon>Bacteria</taxon>
        <taxon>Pseudomonadati</taxon>
        <taxon>Nitrospirota</taxon>
        <taxon>Nitrospiria</taxon>
        <taxon>Nitrospirales</taxon>
        <taxon>Nitrospiraceae</taxon>
        <taxon>Leptospirillum</taxon>
    </lineage>
</organism>
<evidence type="ECO:0000313" key="2">
    <source>
        <dbReference type="EMBL" id="EES53144.1"/>
    </source>
</evidence>
<gene>
    <name evidence="2" type="ORF">UBAL3_80290017</name>
</gene>
<evidence type="ECO:0000256" key="1">
    <source>
        <dbReference type="SAM" id="MobiDB-lite"/>
    </source>
</evidence>
<keyword evidence="3" id="KW-1185">Reference proteome</keyword>
<name>C6HW39_9BACT</name>
<dbReference type="Proteomes" id="UP000009374">
    <property type="component" value="Unassembled WGS sequence"/>
</dbReference>
<accession>C6HW39</accession>
<sequence length="95" mass="10390">MAALKNRLPERVTWESPLFGEMTGGTVLAMDETTFSLIHPLTAEKVTLSREWIVSLDERAAIMEHDSGLPREGPTNRPRLSFSSCSGRGDNAASS</sequence>
<proteinExistence type="predicted"/>
<dbReference type="EMBL" id="GG693868">
    <property type="protein sequence ID" value="EES53144.1"/>
    <property type="molecule type" value="Genomic_DNA"/>
</dbReference>
<evidence type="ECO:0000313" key="3">
    <source>
        <dbReference type="Proteomes" id="UP000009374"/>
    </source>
</evidence>
<dbReference type="AlphaFoldDB" id="C6HW39"/>
<reference evidence="2 3" key="1">
    <citation type="journal article" date="2009" name="Appl. Environ. Microbiol.">
        <title>Community genomic and proteomic analyses of chemoautotrophic iron-oxidizing "Leptospirillum rubarum" (Group II) and "Leptospirillum ferrodiazotrophum" (Group III) bacteria in acid mine drainage biofilms.</title>
        <authorList>
            <person name="Goltsman D.S."/>
            <person name="Denef V.J."/>
            <person name="Singer S.W."/>
            <person name="VerBerkmoes N.C."/>
            <person name="Lefsrud M."/>
            <person name="Mueller R.S."/>
            <person name="Dick G.J."/>
            <person name="Sun C.L."/>
            <person name="Wheeler K.E."/>
            <person name="Zemla A."/>
            <person name="Baker B.J."/>
            <person name="Hauser L."/>
            <person name="Land M."/>
            <person name="Shah M.B."/>
            <person name="Thelen M.P."/>
            <person name="Hettich R.L."/>
            <person name="Banfield J.F."/>
        </authorList>
    </citation>
    <scope>NUCLEOTIDE SEQUENCE [LARGE SCALE GENOMIC DNA]</scope>
</reference>
<feature type="compositionally biased region" description="Polar residues" evidence="1">
    <location>
        <begin position="81"/>
        <end position="95"/>
    </location>
</feature>